<dbReference type="GO" id="GO:0045493">
    <property type="term" value="P:xylan catabolic process"/>
    <property type="evidence" value="ECO:0007669"/>
    <property type="project" value="UniProtKB-UniPathway"/>
</dbReference>
<keyword evidence="11" id="KW-0624">Polysaccharide degradation</keyword>
<protein>
    <recommendedName>
        <fullName evidence="13">xylan 1,4-beta-xylosidase</fullName>
        <ecNumber evidence="13">3.2.1.37</ecNumber>
    </recommendedName>
</protein>
<keyword evidence="17" id="KW-1185">Reference proteome</keyword>
<dbReference type="Pfam" id="PF00933">
    <property type="entry name" value="Glyco_hydro_3"/>
    <property type="match status" value="1"/>
</dbReference>
<dbReference type="GO" id="GO:0046556">
    <property type="term" value="F:alpha-L-arabinofuranosidase activity"/>
    <property type="evidence" value="ECO:0007669"/>
    <property type="project" value="TreeGrafter"/>
</dbReference>
<dbReference type="Gene3D" id="3.20.20.300">
    <property type="entry name" value="Glycoside hydrolase, family 3, N-terminal domain"/>
    <property type="match status" value="1"/>
</dbReference>
<comment type="similarity">
    <text evidence="3">Belongs to the glycosyl hydrolase 3 family.</text>
</comment>
<dbReference type="PANTHER" id="PTHR42721">
    <property type="entry name" value="SUGAR HYDROLASE-RELATED"/>
    <property type="match status" value="1"/>
</dbReference>
<feature type="signal peptide" evidence="14">
    <location>
        <begin position="1"/>
        <end position="18"/>
    </location>
</feature>
<dbReference type="EMBL" id="JAAMPI010000056">
    <property type="protein sequence ID" value="KAF4636637.1"/>
    <property type="molecule type" value="Genomic_DNA"/>
</dbReference>
<dbReference type="EC" id="3.2.1.37" evidence="13"/>
<organism evidence="16 17">
    <name type="scientific">Cudoniella acicularis</name>
    <dbReference type="NCBI Taxonomy" id="354080"/>
    <lineage>
        <taxon>Eukaryota</taxon>
        <taxon>Fungi</taxon>
        <taxon>Dikarya</taxon>
        <taxon>Ascomycota</taxon>
        <taxon>Pezizomycotina</taxon>
        <taxon>Leotiomycetes</taxon>
        <taxon>Helotiales</taxon>
        <taxon>Tricladiaceae</taxon>
        <taxon>Cudoniella</taxon>
    </lineage>
</organism>
<keyword evidence="10" id="KW-0326">Glycosidase</keyword>
<dbReference type="UniPathway" id="UPA00114"/>
<dbReference type="InterPro" id="IPR026891">
    <property type="entry name" value="Fn3-like"/>
</dbReference>
<dbReference type="Gene3D" id="2.60.40.10">
    <property type="entry name" value="Immunoglobulins"/>
    <property type="match status" value="1"/>
</dbReference>
<feature type="domain" description="Fibronectin type III-like" evidence="15">
    <location>
        <begin position="670"/>
        <end position="740"/>
    </location>
</feature>
<dbReference type="FunFam" id="3.40.50.1700:FF:000007">
    <property type="entry name" value="Exo-1,4-beta-xylosidase xlnD"/>
    <property type="match status" value="1"/>
</dbReference>
<dbReference type="Pfam" id="PF01915">
    <property type="entry name" value="Glyco_hydro_3_C"/>
    <property type="match status" value="1"/>
</dbReference>
<evidence type="ECO:0000256" key="7">
    <source>
        <dbReference type="ARBA" id="ARBA00022801"/>
    </source>
</evidence>
<dbReference type="Proteomes" id="UP000566819">
    <property type="component" value="Unassembled WGS sequence"/>
</dbReference>
<evidence type="ECO:0000256" key="8">
    <source>
        <dbReference type="ARBA" id="ARBA00023180"/>
    </source>
</evidence>
<evidence type="ECO:0000256" key="10">
    <source>
        <dbReference type="ARBA" id="ARBA00023295"/>
    </source>
</evidence>
<dbReference type="InterPro" id="IPR013783">
    <property type="entry name" value="Ig-like_fold"/>
</dbReference>
<dbReference type="FunFam" id="3.20.20.300:FF:000013">
    <property type="entry name" value="Probable exo-1,4-beta-xylosidase xlnD"/>
    <property type="match status" value="1"/>
</dbReference>
<dbReference type="SMART" id="SM01217">
    <property type="entry name" value="Fn3_like"/>
    <property type="match status" value="1"/>
</dbReference>
<evidence type="ECO:0000313" key="16">
    <source>
        <dbReference type="EMBL" id="KAF4636637.1"/>
    </source>
</evidence>
<evidence type="ECO:0000256" key="3">
    <source>
        <dbReference type="ARBA" id="ARBA00005336"/>
    </source>
</evidence>
<feature type="chain" id="PRO_5034149416" description="xylan 1,4-beta-xylosidase" evidence="14">
    <location>
        <begin position="19"/>
        <end position="770"/>
    </location>
</feature>
<evidence type="ECO:0000256" key="1">
    <source>
        <dbReference type="ARBA" id="ARBA00004613"/>
    </source>
</evidence>
<accession>A0A8H4RY61</accession>
<evidence type="ECO:0000256" key="4">
    <source>
        <dbReference type="ARBA" id="ARBA00022525"/>
    </source>
</evidence>
<dbReference type="InterPro" id="IPR001764">
    <property type="entry name" value="Glyco_hydro_3_N"/>
</dbReference>
<dbReference type="InterPro" id="IPR002772">
    <property type="entry name" value="Glyco_hydro_3_C"/>
</dbReference>
<evidence type="ECO:0000313" key="17">
    <source>
        <dbReference type="Proteomes" id="UP000566819"/>
    </source>
</evidence>
<evidence type="ECO:0000256" key="9">
    <source>
        <dbReference type="ARBA" id="ARBA00023277"/>
    </source>
</evidence>
<dbReference type="Gene3D" id="3.40.50.1700">
    <property type="entry name" value="Glycoside hydrolase family 3 C-terminal domain"/>
    <property type="match status" value="1"/>
</dbReference>
<keyword evidence="8" id="KW-0325">Glycoprotein</keyword>
<keyword evidence="5" id="KW-0858">Xylan degradation</keyword>
<comment type="subcellular location">
    <subcellularLocation>
        <location evidence="1">Secreted</location>
    </subcellularLocation>
</comment>
<dbReference type="InterPro" id="IPR036962">
    <property type="entry name" value="Glyco_hydro_3_N_sf"/>
</dbReference>
<name>A0A8H4RY61_9HELO</name>
<dbReference type="GO" id="GO:0005576">
    <property type="term" value="C:extracellular region"/>
    <property type="evidence" value="ECO:0007669"/>
    <property type="project" value="UniProtKB-SubCell"/>
</dbReference>
<dbReference type="OrthoDB" id="47059at2759"/>
<dbReference type="InterPro" id="IPR044993">
    <property type="entry name" value="BXL"/>
</dbReference>
<dbReference type="Pfam" id="PF14310">
    <property type="entry name" value="Fn3-like"/>
    <property type="match status" value="1"/>
</dbReference>
<dbReference type="SUPFAM" id="SSF51445">
    <property type="entry name" value="(Trans)glycosidases"/>
    <property type="match status" value="1"/>
</dbReference>
<keyword evidence="6 14" id="KW-0732">Signal</keyword>
<evidence type="ECO:0000259" key="15">
    <source>
        <dbReference type="SMART" id="SM01217"/>
    </source>
</evidence>
<dbReference type="InterPro" id="IPR036881">
    <property type="entry name" value="Glyco_hydro_3_C_sf"/>
</dbReference>
<dbReference type="PANTHER" id="PTHR42721:SF3">
    <property type="entry name" value="BETA-D-XYLOSIDASE 5-RELATED"/>
    <property type="match status" value="1"/>
</dbReference>
<comment type="caution">
    <text evidence="16">The sequence shown here is derived from an EMBL/GenBank/DDBJ whole genome shotgun (WGS) entry which is preliminary data.</text>
</comment>
<dbReference type="AlphaFoldDB" id="A0A8H4RY61"/>
<proteinExistence type="inferred from homology"/>
<keyword evidence="7" id="KW-0378">Hydrolase</keyword>
<evidence type="ECO:0000256" key="2">
    <source>
        <dbReference type="ARBA" id="ARBA00004851"/>
    </source>
</evidence>
<gene>
    <name evidence="16" type="ORF">G7Y89_g1445</name>
</gene>
<evidence type="ECO:0000256" key="12">
    <source>
        <dbReference type="ARBA" id="ARBA00024574"/>
    </source>
</evidence>
<reference evidence="16 17" key="1">
    <citation type="submission" date="2020-03" db="EMBL/GenBank/DDBJ databases">
        <title>Draft Genome Sequence of Cudoniella acicularis.</title>
        <authorList>
            <person name="Buettner E."/>
            <person name="Kellner H."/>
        </authorList>
    </citation>
    <scope>NUCLEOTIDE SEQUENCE [LARGE SCALE GENOMIC DNA]</scope>
    <source>
        <strain evidence="16 17">DSM 108380</strain>
    </source>
</reference>
<evidence type="ECO:0000256" key="5">
    <source>
        <dbReference type="ARBA" id="ARBA00022651"/>
    </source>
</evidence>
<sequence>MTLKLVTGLATLIGFVSAVFPDCGKGPLSNNTVCNTKAAPYARASALVGLFTLEEKINNTQNKSPGVPRIGLPAYEWWSEALHGVARSPGVHFASSGNFSYATSFPQPITMGAAFDDDLILSVATVTSTEARAFSNGYDAGLNYWTPNINPYKDPRWGRGQETPGEDAFHLSSYVDQLIIGLQGGRDAQPFKKIVATCKHYAGYDLEDWQGNYRYGFNAIITDQDLREYYLPPFQQCARDSNVQSIMCSYNAVNGVPACSDTYLLQTILREHWKWTDEDQWITSDCDAVKNVWEDHDYGADEEEAAASSLNAGTDLDCGTYYPEHLGLAYSQGLFNLSTLDRSLIRRYASLVRLGYFDPADTQPYRQLTFADVSTIAAQSLALRAAEEGIVLLKNDGILPFDASNKSVAIIGPWAQASTEMQGNYYGIAPYLHTVYGAAQKSGWSVTYSLGTNLSSSDNDGFEEALAAARKSEIIIYVGGVDNSIENEEKDRNEISWPGNQLDLINQLSNLNKKFIVVQMGTQVDSSSLVSNAAVNALVWAGYPGQDGGTAVVNILKGKVAPAGRLPVTQYPASYVNDIPMTNMDLRPSSSSPGRTYKWYTGKPVFEFGHGLHYTNFSAKLESPASTTYTISSLVPRDIEANAQQPWKDLIPFATVPVTVTNTGKVSSDFVVLGYLTGTFGPTPYPKKSLTAYKRLHGISAGQSQTAQLKLTLGSLARADESGDLYLYPGQYSLVIDNDAKALWNFTLVGEKLLLDAWPKRLQTDIPSIK</sequence>
<evidence type="ECO:0000256" key="11">
    <source>
        <dbReference type="ARBA" id="ARBA00023326"/>
    </source>
</evidence>
<keyword evidence="9" id="KW-0119">Carbohydrate metabolism</keyword>
<keyword evidence="4" id="KW-0964">Secreted</keyword>
<comment type="pathway">
    <text evidence="2">Glycan degradation; xylan degradation.</text>
</comment>
<evidence type="ECO:0000256" key="13">
    <source>
        <dbReference type="ARBA" id="ARBA00026107"/>
    </source>
</evidence>
<dbReference type="GO" id="GO:0031222">
    <property type="term" value="P:arabinan catabolic process"/>
    <property type="evidence" value="ECO:0007669"/>
    <property type="project" value="TreeGrafter"/>
</dbReference>
<evidence type="ECO:0000256" key="6">
    <source>
        <dbReference type="ARBA" id="ARBA00022729"/>
    </source>
</evidence>
<evidence type="ECO:0000256" key="14">
    <source>
        <dbReference type="SAM" id="SignalP"/>
    </source>
</evidence>
<dbReference type="SUPFAM" id="SSF52279">
    <property type="entry name" value="Beta-D-glucan exohydrolase, C-terminal domain"/>
    <property type="match status" value="1"/>
</dbReference>
<dbReference type="InterPro" id="IPR017853">
    <property type="entry name" value="GH"/>
</dbReference>
<dbReference type="GO" id="GO:0009044">
    <property type="term" value="F:xylan 1,4-beta-xylosidase activity"/>
    <property type="evidence" value="ECO:0007669"/>
    <property type="project" value="UniProtKB-EC"/>
</dbReference>
<comment type="catalytic activity">
    <reaction evidence="12">
        <text>Hydrolysis of (1-&gt;4)-beta-D-xylans, to remove successive D-xylose residues from the non-reducing termini.</text>
        <dbReference type="EC" id="3.2.1.37"/>
    </reaction>
</comment>